<keyword evidence="5" id="KW-1185">Reference proteome</keyword>
<feature type="region of interest" description="Disordered" evidence="2">
    <location>
        <begin position="1062"/>
        <end position="1162"/>
    </location>
</feature>
<feature type="region of interest" description="Disordered" evidence="2">
    <location>
        <begin position="461"/>
        <end position="511"/>
    </location>
</feature>
<dbReference type="InterPro" id="IPR051576">
    <property type="entry name" value="PX-Rho_GAP"/>
</dbReference>
<evidence type="ECO:0000256" key="1">
    <source>
        <dbReference type="ARBA" id="ARBA00022468"/>
    </source>
</evidence>
<dbReference type="Proteomes" id="UP000694569">
    <property type="component" value="Unplaced"/>
</dbReference>
<protein>
    <recommendedName>
        <fullName evidence="3">Rho-GAP domain-containing protein</fullName>
    </recommendedName>
</protein>
<feature type="region of interest" description="Disordered" evidence="2">
    <location>
        <begin position="386"/>
        <end position="421"/>
    </location>
</feature>
<dbReference type="OrthoDB" id="79452at2759"/>
<reference evidence="4" key="2">
    <citation type="submission" date="2025-09" db="UniProtKB">
        <authorList>
            <consortium name="Ensembl"/>
        </authorList>
    </citation>
    <scope>IDENTIFICATION</scope>
</reference>
<feature type="compositionally biased region" description="Basic and acidic residues" evidence="2">
    <location>
        <begin position="1091"/>
        <end position="1101"/>
    </location>
</feature>
<dbReference type="SMART" id="SM00324">
    <property type="entry name" value="RhoGAP"/>
    <property type="match status" value="1"/>
</dbReference>
<dbReference type="GO" id="GO:0007264">
    <property type="term" value="P:small GTPase-mediated signal transduction"/>
    <property type="evidence" value="ECO:0007669"/>
    <property type="project" value="TreeGrafter"/>
</dbReference>
<feature type="domain" description="Rho-GAP" evidence="3">
    <location>
        <begin position="23"/>
        <end position="218"/>
    </location>
</feature>
<name>A0A8C5R825_9ANUR</name>
<dbReference type="GeneTree" id="ENSGT00940000161411"/>
<reference evidence="4" key="1">
    <citation type="submission" date="2025-08" db="UniProtKB">
        <authorList>
            <consortium name="Ensembl"/>
        </authorList>
    </citation>
    <scope>IDENTIFICATION</scope>
</reference>
<keyword evidence="1" id="KW-0343">GTPase activation</keyword>
<feature type="region of interest" description="Disordered" evidence="2">
    <location>
        <begin position="981"/>
        <end position="1016"/>
    </location>
</feature>
<accession>A0A8C5R825</accession>
<feature type="compositionally biased region" description="Basic and acidic residues" evidence="2">
    <location>
        <begin position="293"/>
        <end position="311"/>
    </location>
</feature>
<evidence type="ECO:0000313" key="5">
    <source>
        <dbReference type="Proteomes" id="UP000694569"/>
    </source>
</evidence>
<dbReference type="FunFam" id="1.10.555.10:FF:000002">
    <property type="entry name" value="rho GTPase-activating protein 32 isoform X1"/>
    <property type="match status" value="1"/>
</dbReference>
<dbReference type="Pfam" id="PF00620">
    <property type="entry name" value="RhoGAP"/>
    <property type="match status" value="1"/>
</dbReference>
<evidence type="ECO:0000256" key="2">
    <source>
        <dbReference type="SAM" id="MobiDB-lite"/>
    </source>
</evidence>
<dbReference type="GO" id="GO:0005096">
    <property type="term" value="F:GTPase activator activity"/>
    <property type="evidence" value="ECO:0007669"/>
    <property type="project" value="UniProtKB-KW"/>
</dbReference>
<dbReference type="InterPro" id="IPR000198">
    <property type="entry name" value="RhoGAP_dom"/>
</dbReference>
<organism evidence="4 5">
    <name type="scientific">Leptobrachium leishanense</name>
    <name type="common">Leishan spiny toad</name>
    <dbReference type="NCBI Taxonomy" id="445787"/>
    <lineage>
        <taxon>Eukaryota</taxon>
        <taxon>Metazoa</taxon>
        <taxon>Chordata</taxon>
        <taxon>Craniata</taxon>
        <taxon>Vertebrata</taxon>
        <taxon>Euteleostomi</taxon>
        <taxon>Amphibia</taxon>
        <taxon>Batrachia</taxon>
        <taxon>Anura</taxon>
        <taxon>Pelobatoidea</taxon>
        <taxon>Megophryidae</taxon>
        <taxon>Leptobrachium</taxon>
    </lineage>
</organism>
<dbReference type="SUPFAM" id="SSF48350">
    <property type="entry name" value="GTPase activation domain, GAP"/>
    <property type="match status" value="1"/>
</dbReference>
<dbReference type="PANTHER" id="PTHR15729">
    <property type="entry name" value="CDC42 GTPASE-ACTIVATING PROTEIN"/>
    <property type="match status" value="1"/>
</dbReference>
<dbReference type="AlphaFoldDB" id="A0A8C5R825"/>
<dbReference type="PROSITE" id="PS50238">
    <property type="entry name" value="RHOGAP"/>
    <property type="match status" value="1"/>
</dbReference>
<feature type="compositionally biased region" description="Polar residues" evidence="2">
    <location>
        <begin position="395"/>
        <end position="404"/>
    </location>
</feature>
<dbReference type="InterPro" id="IPR008936">
    <property type="entry name" value="Rho_GTPase_activation_prot"/>
</dbReference>
<dbReference type="Gene3D" id="1.10.555.10">
    <property type="entry name" value="Rho GTPase activation protein"/>
    <property type="match status" value="1"/>
</dbReference>
<evidence type="ECO:0000259" key="3">
    <source>
        <dbReference type="PROSITE" id="PS50238"/>
    </source>
</evidence>
<dbReference type="CDD" id="cd04384">
    <property type="entry name" value="RhoGAP_CdGAP"/>
    <property type="match status" value="1"/>
</dbReference>
<evidence type="ECO:0000313" key="4">
    <source>
        <dbReference type="Ensembl" id="ENSLLEP00000048915.1"/>
    </source>
</evidence>
<feature type="region of interest" description="Disordered" evidence="2">
    <location>
        <begin position="289"/>
        <end position="312"/>
    </location>
</feature>
<sequence>MSLAIKARQKGKKKGGKDKVFGCDLVEHLQVSGLEVPLVLKSCTEFVEEHGIVDGIYRLCGIASNVQKLRQEFETERLPDLNKDTYLQDVHCVSSLCKAYFRQLPNPLLTYQLYDKFADAVAIQLEQERLVKIKDVLKDLPLPHYRTLEYLMKHLVKMASFSSQTNMHARNLAIVWAPNLLRSKDIEASGFNGTAAFMEVRIQSIVVEFILTHVEQLFGNVPLAGNGHEANAAMPEDYLRSLSYNVPSMLNQGDGPPQIRPYHTIIEISDQKRKGSVKAKKWKSIFNLGRSNNDSKRKKQDDKDERTEKMNLRPAKSMDSLSSLPFTADGLDLDRSRLVIARSPKTLIPIRRESFESHSKQVSSCPVLDAELQDVQLEIMQHNLEYEEEPLAKSEPTTPKTGRSSAVGIPQGRSPKGNQNRAEKCVGVHISGPFSVTLPFHITSNLSRLTRGMECPSLIYPPLSSSEKSSSREESQFVTNHDVIQGNSSLVCENDKHPPNDTKAKLDLTENDDSSLEVQKLLESLELNVHNEPLSQEKENVQDKNSPMTENDEISLDVQDTFSFLDSQDVNTDLNVSDSVKAEEDASLDEKMTGYPASCFPVDNDILEDEMGNVYMSDNAHVEEFSVEPPPDDLPSEDEDQMYFIASGCYDIEDHSKEIEDAEEIFHSAYDDLSPLCSVVGTPFIAFTNDQPDTSGNSPGLEKVNILELKEELLETESAVEPVLGQEEDQTSNSKKSVGEIVDEGFKATSSTGNGYQSKGVDNYIIPQVSEDSETRIILVIKSEEEDPKENSLAINLGKCPFFDGEEMLQHHLDPEDPALPDELHSLEIQTILHETQRENQDELQFHISLDDDSSNSHNIMDIPDALDEPKDDEMQYTEHIQLVRSDASVKQNTAMGYEPIKDLQLCYEPEYKETTTSASSETEGACKLVNGMYPDGSASMTLATSLPKIQQVKSVPVVPPKPQYAMLPPALRSKIQVGSLSTNKDGRHHVTDTSDSSVTTELIGDSPKKQRYSKWKSGGSISFDTAVALAKDRQLSMCPVRRMQTYCIGDTCEIKDTAMVEGAPSQKKQDPKLDGSSTNRPHSCLVPLKCTDEASKEASHSNDMPTSPGGMYRSQNLLSPDCWPSTHSHSNRNRMSLPRVGKQSSIEEPPDSYQLQRRSLL</sequence>
<proteinExistence type="predicted"/>
<dbReference type="Ensembl" id="ENSLLET00000050825.1">
    <property type="protein sequence ID" value="ENSLLEP00000048915.1"/>
    <property type="gene ID" value="ENSLLEG00000030788.1"/>
</dbReference>
<dbReference type="PANTHER" id="PTHR15729:SF12">
    <property type="entry name" value="RHO GTPASE-ACTIVATING PROTEIN 30"/>
    <property type="match status" value="1"/>
</dbReference>
<feature type="compositionally biased region" description="Basic and acidic residues" evidence="2">
    <location>
        <begin position="493"/>
        <end position="508"/>
    </location>
</feature>